<sequence length="400" mass="44749">MVLIFVCLLLPCFVLSSEHNLTIDEDFEIEKQLKLLNKPAIKTIVENEDIFDCVDINKQPAFDHPSLKDHQIQLRPSSLPVGLFDNDMIKSSSRIKSMEVGLHESCPSGTVPIKRVEKEQLIGMRSSFKQYKIRPSSSSNVNDDASTTQRWATIHTPYKPYHQFWYYGASGLMGIYGFPGMQDTQFSSSGFWIANDDDLGHINHIVVGWAVDPKYNGDKNSRLMAGWTCDDFKSTGCMNNACPGFVQVSKDTPLGIAISPVSTYNGTQRDIELFVFRDPTTLNWWFLCGPDKKLVGYWPNDLFTTLAQYGTRLEFGGTAEYIGNSVFPPMGSGHFPYEGYSKSCLFQKVKYIDGDSRSDDLPLLEGTPRSDSPCYKAGDFTGSDNANNYFYFGGPGGIDC</sequence>
<keyword evidence="1" id="KW-0732">Signal</keyword>
<dbReference type="InterPro" id="IPR025521">
    <property type="entry name" value="Neprosin_propep"/>
</dbReference>
<evidence type="ECO:0000256" key="1">
    <source>
        <dbReference type="SAM" id="SignalP"/>
    </source>
</evidence>
<name>A0AB40CT68_DIOCR</name>
<dbReference type="GeneID" id="120280498"/>
<protein>
    <submittedName>
        <fullName evidence="4">Uncharacterized protein LOC120280498</fullName>
    </submittedName>
</protein>
<keyword evidence="3" id="KW-1185">Reference proteome</keyword>
<gene>
    <name evidence="4" type="primary">LOC120280498</name>
</gene>
<evidence type="ECO:0000259" key="2">
    <source>
        <dbReference type="PROSITE" id="PS52045"/>
    </source>
</evidence>
<dbReference type="Gene3D" id="3.90.1320.10">
    <property type="entry name" value="Outer-capsid protein sigma 3, large lobe"/>
    <property type="match status" value="1"/>
</dbReference>
<evidence type="ECO:0000313" key="4">
    <source>
        <dbReference type="RefSeq" id="XP_039143291.1"/>
    </source>
</evidence>
<dbReference type="PANTHER" id="PTHR31589:SF232">
    <property type="entry name" value="NEPROSIN DOMAIN-CONTAINING PROTEIN"/>
    <property type="match status" value="1"/>
</dbReference>
<dbReference type="Proteomes" id="UP001515500">
    <property type="component" value="Chromosome 17"/>
</dbReference>
<accession>A0AB40CT68</accession>
<dbReference type="AlphaFoldDB" id="A0AB40CT68"/>
<evidence type="ECO:0000313" key="3">
    <source>
        <dbReference type="Proteomes" id="UP001515500"/>
    </source>
</evidence>
<organism evidence="3 4">
    <name type="scientific">Dioscorea cayennensis subsp. rotundata</name>
    <name type="common">White Guinea yam</name>
    <name type="synonym">Dioscorea rotundata</name>
    <dbReference type="NCBI Taxonomy" id="55577"/>
    <lineage>
        <taxon>Eukaryota</taxon>
        <taxon>Viridiplantae</taxon>
        <taxon>Streptophyta</taxon>
        <taxon>Embryophyta</taxon>
        <taxon>Tracheophyta</taxon>
        <taxon>Spermatophyta</taxon>
        <taxon>Magnoliopsida</taxon>
        <taxon>Liliopsida</taxon>
        <taxon>Dioscoreales</taxon>
        <taxon>Dioscoreaceae</taxon>
        <taxon>Dioscorea</taxon>
    </lineage>
</organism>
<feature type="chain" id="PRO_5044216151" evidence="1">
    <location>
        <begin position="17"/>
        <end position="400"/>
    </location>
</feature>
<reference evidence="4" key="1">
    <citation type="submission" date="2025-08" db="UniProtKB">
        <authorList>
            <consortium name="RefSeq"/>
        </authorList>
    </citation>
    <scope>IDENTIFICATION</scope>
</reference>
<feature type="domain" description="Neprosin PEP catalytic" evidence="2">
    <location>
        <begin position="144"/>
        <end position="400"/>
    </location>
</feature>
<dbReference type="PANTHER" id="PTHR31589">
    <property type="entry name" value="PROTEIN, PUTATIVE (DUF239)-RELATED-RELATED"/>
    <property type="match status" value="1"/>
</dbReference>
<dbReference type="RefSeq" id="XP_039143291.1">
    <property type="nucleotide sequence ID" value="XM_039287357.1"/>
</dbReference>
<feature type="signal peptide" evidence="1">
    <location>
        <begin position="1"/>
        <end position="16"/>
    </location>
</feature>
<proteinExistence type="predicted"/>
<dbReference type="Pfam" id="PF14365">
    <property type="entry name" value="Neprosin_AP"/>
    <property type="match status" value="1"/>
</dbReference>
<dbReference type="InterPro" id="IPR053168">
    <property type="entry name" value="Glutamic_endopeptidase"/>
</dbReference>
<dbReference type="PROSITE" id="PS52045">
    <property type="entry name" value="NEPROSIN_PEP_CD"/>
    <property type="match status" value="1"/>
</dbReference>
<dbReference type="Pfam" id="PF03080">
    <property type="entry name" value="Neprosin"/>
    <property type="match status" value="1"/>
</dbReference>
<dbReference type="InterPro" id="IPR004314">
    <property type="entry name" value="Neprosin"/>
</dbReference>